<sequence length="183" mass="20486">MSLRLWCFGFMLLCASASVTAEEPVAGFNWDNWAKALNESPCNWFNTAQWQQLLQADYQAQASTSRDATSCKFSDSAQTPLLTISIRTMANAAAVNAERDGMLQQISQYGSGRFEQLATTQQAVTAIVRKDKQQLFIFANSNNETAFILLSGHPVRTDTAEQKAQRRARLRQAAEDIFARFDF</sequence>
<name>A0A486XJ54_9GAMM</name>
<dbReference type="AlphaFoldDB" id="A0A486XJ54"/>
<evidence type="ECO:0008006" key="3">
    <source>
        <dbReference type="Google" id="ProtNLM"/>
    </source>
</evidence>
<accession>A0A486XJ54</accession>
<reference evidence="2" key="1">
    <citation type="submission" date="2019-04" db="EMBL/GenBank/DDBJ databases">
        <authorList>
            <person name="Brambilla D."/>
        </authorList>
    </citation>
    <scope>NUCLEOTIDE SEQUENCE</scope>
    <source>
        <strain evidence="2">BAL1</strain>
    </source>
</reference>
<feature type="chain" id="PRO_5019831966" description="Orphan protein" evidence="1">
    <location>
        <begin position="22"/>
        <end position="183"/>
    </location>
</feature>
<dbReference type="EMBL" id="CAAJGR010000072">
    <property type="protein sequence ID" value="VHO02503.1"/>
    <property type="molecule type" value="Genomic_DNA"/>
</dbReference>
<proteinExistence type="predicted"/>
<gene>
    <name evidence="2" type="ORF">BAL341_844</name>
</gene>
<evidence type="ECO:0000256" key="1">
    <source>
        <dbReference type="SAM" id="SignalP"/>
    </source>
</evidence>
<organism evidence="2">
    <name type="scientific">Rheinheimera sp. BAL341</name>
    <dbReference type="NCBI Taxonomy" id="1708203"/>
    <lineage>
        <taxon>Bacteria</taxon>
        <taxon>Pseudomonadati</taxon>
        <taxon>Pseudomonadota</taxon>
        <taxon>Gammaproteobacteria</taxon>
        <taxon>Chromatiales</taxon>
        <taxon>Chromatiaceae</taxon>
        <taxon>Rheinheimera</taxon>
    </lineage>
</organism>
<evidence type="ECO:0000313" key="2">
    <source>
        <dbReference type="EMBL" id="VHO02503.1"/>
    </source>
</evidence>
<keyword evidence="1" id="KW-0732">Signal</keyword>
<protein>
    <recommendedName>
        <fullName evidence="3">Orphan protein</fullName>
    </recommendedName>
</protein>
<feature type="signal peptide" evidence="1">
    <location>
        <begin position="1"/>
        <end position="21"/>
    </location>
</feature>